<dbReference type="GO" id="GO:0009117">
    <property type="term" value="P:nucleotide metabolic process"/>
    <property type="evidence" value="ECO:0007669"/>
    <property type="project" value="UniProtKB-KW"/>
</dbReference>
<evidence type="ECO:0000313" key="12">
    <source>
        <dbReference type="EMBL" id="MBC2669447.1"/>
    </source>
</evidence>
<reference evidence="12 13" key="1">
    <citation type="submission" date="2020-08" db="EMBL/GenBank/DDBJ databases">
        <title>The genome sequence of type strain Novosphingobium piscinae KCTC 42194.</title>
        <authorList>
            <person name="Liu Y."/>
        </authorList>
    </citation>
    <scope>NUCLEOTIDE SEQUENCE [LARGE SCALE GENOMIC DNA]</scope>
    <source>
        <strain evidence="12 13">KCTC 42194</strain>
    </source>
</reference>
<feature type="binding site" evidence="10">
    <location>
        <position position="109"/>
    </location>
    <ligand>
        <name>substrate</name>
    </ligand>
</feature>
<evidence type="ECO:0000256" key="6">
    <source>
        <dbReference type="ARBA" id="ARBA00022842"/>
    </source>
</evidence>
<dbReference type="EC" id="3.6.1.66" evidence="10"/>
<dbReference type="PANTHER" id="PTHR11067:SF9">
    <property type="entry name" value="INOSINE TRIPHOSPHATE PYROPHOSPHATASE"/>
    <property type="match status" value="1"/>
</dbReference>
<evidence type="ECO:0000256" key="7">
    <source>
        <dbReference type="ARBA" id="ARBA00023080"/>
    </source>
</evidence>
<feature type="binding site" evidence="10">
    <location>
        <position position="108"/>
    </location>
    <ligand>
        <name>Mg(2+)</name>
        <dbReference type="ChEBI" id="CHEBI:18420"/>
    </ligand>
</feature>
<dbReference type="FunFam" id="3.90.950.10:FF:000001">
    <property type="entry name" value="dITP/XTP pyrophosphatase"/>
    <property type="match status" value="1"/>
</dbReference>
<dbReference type="GO" id="GO:0005829">
    <property type="term" value="C:cytosol"/>
    <property type="evidence" value="ECO:0007669"/>
    <property type="project" value="TreeGrafter"/>
</dbReference>
<dbReference type="HAMAP" id="MF_01405">
    <property type="entry name" value="Non_canon_purine_NTPase"/>
    <property type="match status" value="1"/>
</dbReference>
<dbReference type="GO" id="GO:0035870">
    <property type="term" value="F:dITP diphosphatase activity"/>
    <property type="evidence" value="ECO:0007669"/>
    <property type="project" value="UniProtKB-UniRule"/>
</dbReference>
<comment type="catalytic activity">
    <reaction evidence="9 10">
        <text>XTP + H2O = XMP + diphosphate + H(+)</text>
        <dbReference type="Rhea" id="RHEA:28610"/>
        <dbReference type="ChEBI" id="CHEBI:15377"/>
        <dbReference type="ChEBI" id="CHEBI:15378"/>
        <dbReference type="ChEBI" id="CHEBI:33019"/>
        <dbReference type="ChEBI" id="CHEBI:57464"/>
        <dbReference type="ChEBI" id="CHEBI:61314"/>
        <dbReference type="EC" id="3.6.1.66"/>
    </reaction>
</comment>
<comment type="catalytic activity">
    <reaction evidence="8 10">
        <text>dITP + H2O = dIMP + diphosphate + H(+)</text>
        <dbReference type="Rhea" id="RHEA:28342"/>
        <dbReference type="ChEBI" id="CHEBI:15377"/>
        <dbReference type="ChEBI" id="CHEBI:15378"/>
        <dbReference type="ChEBI" id="CHEBI:33019"/>
        <dbReference type="ChEBI" id="CHEBI:61194"/>
        <dbReference type="ChEBI" id="CHEBI:61382"/>
        <dbReference type="EC" id="3.6.1.66"/>
    </reaction>
</comment>
<dbReference type="AlphaFoldDB" id="A0A7X1KQ57"/>
<comment type="caution">
    <text evidence="12">The sequence shown here is derived from an EMBL/GenBank/DDBJ whole genome shotgun (WGS) entry which is preliminary data.</text>
</comment>
<dbReference type="CDD" id="cd00515">
    <property type="entry name" value="HAM1"/>
    <property type="match status" value="1"/>
</dbReference>
<evidence type="ECO:0000256" key="5">
    <source>
        <dbReference type="ARBA" id="ARBA00022801"/>
    </source>
</evidence>
<feature type="binding site" evidence="10">
    <location>
        <begin position="47"/>
        <end position="52"/>
    </location>
    <ligand>
        <name>substrate</name>
    </ligand>
</feature>
<dbReference type="Proteomes" id="UP000551327">
    <property type="component" value="Unassembled WGS sequence"/>
</dbReference>
<evidence type="ECO:0000256" key="1">
    <source>
        <dbReference type="ARBA" id="ARBA00008023"/>
    </source>
</evidence>
<organism evidence="12 13">
    <name type="scientific">Novosphingobium piscinae</name>
    <dbReference type="NCBI Taxonomy" id="1507448"/>
    <lineage>
        <taxon>Bacteria</taxon>
        <taxon>Pseudomonadati</taxon>
        <taxon>Pseudomonadota</taxon>
        <taxon>Alphaproteobacteria</taxon>
        <taxon>Sphingomonadales</taxon>
        <taxon>Sphingomonadaceae</taxon>
        <taxon>Novosphingobium</taxon>
    </lineage>
</organism>
<evidence type="ECO:0000256" key="4">
    <source>
        <dbReference type="ARBA" id="ARBA00022741"/>
    </source>
</evidence>
<feature type="binding site" evidence="10">
    <location>
        <position position="227"/>
    </location>
    <ligand>
        <name>substrate</name>
    </ligand>
</feature>
<keyword evidence="6 10" id="KW-0460">Magnesium</keyword>
<keyword evidence="4 10" id="KW-0547">Nucleotide-binding</keyword>
<keyword evidence="7 10" id="KW-0546">Nucleotide metabolism</keyword>
<dbReference type="PANTHER" id="PTHR11067">
    <property type="entry name" value="INOSINE TRIPHOSPHATE PYROPHOSPHATASE/HAM1 PROTEIN"/>
    <property type="match status" value="1"/>
</dbReference>
<name>A0A7X1KQ57_9SPHN</name>
<dbReference type="GO" id="GO:0009146">
    <property type="term" value="P:purine nucleoside triphosphate catabolic process"/>
    <property type="evidence" value="ECO:0007669"/>
    <property type="project" value="UniProtKB-UniRule"/>
</dbReference>
<dbReference type="GO" id="GO:0036220">
    <property type="term" value="F:ITP diphosphatase activity"/>
    <property type="evidence" value="ECO:0007669"/>
    <property type="project" value="UniProtKB-UniRule"/>
</dbReference>
<evidence type="ECO:0000256" key="2">
    <source>
        <dbReference type="ARBA" id="ARBA00011738"/>
    </source>
</evidence>
<gene>
    <name evidence="12" type="primary">rdgB</name>
    <name evidence="12" type="ORF">H7F53_09855</name>
</gene>
<dbReference type="NCBIfam" id="TIGR00042">
    <property type="entry name" value="RdgB/HAM1 family non-canonical purine NTP pyrophosphatase"/>
    <property type="match status" value="1"/>
</dbReference>
<keyword evidence="5 10" id="KW-0378">Hydrolase</keyword>
<comment type="catalytic activity">
    <reaction evidence="10">
        <text>ITP + H2O = IMP + diphosphate + H(+)</text>
        <dbReference type="Rhea" id="RHEA:29399"/>
        <dbReference type="ChEBI" id="CHEBI:15377"/>
        <dbReference type="ChEBI" id="CHEBI:15378"/>
        <dbReference type="ChEBI" id="CHEBI:33019"/>
        <dbReference type="ChEBI" id="CHEBI:58053"/>
        <dbReference type="ChEBI" id="CHEBI:61402"/>
        <dbReference type="EC" id="3.6.1.66"/>
    </reaction>
</comment>
<dbReference type="EMBL" id="JACLAX010000008">
    <property type="protein sequence ID" value="MBC2669447.1"/>
    <property type="molecule type" value="Genomic_DNA"/>
</dbReference>
<comment type="caution">
    <text evidence="10">Lacks conserved residue(s) required for the propagation of feature annotation.</text>
</comment>
<comment type="subunit">
    <text evidence="2 10">Homodimer.</text>
</comment>
<feature type="active site" description="Proton acceptor" evidence="10">
    <location>
        <position position="108"/>
    </location>
</feature>
<accession>A0A7X1KQ57</accession>
<dbReference type="SUPFAM" id="SSF52972">
    <property type="entry name" value="ITPase-like"/>
    <property type="match status" value="1"/>
</dbReference>
<dbReference type="InterPro" id="IPR029001">
    <property type="entry name" value="ITPase-like_fam"/>
</dbReference>
<dbReference type="GO" id="GO:0017111">
    <property type="term" value="F:ribonucleoside triphosphate phosphatase activity"/>
    <property type="evidence" value="ECO:0007669"/>
    <property type="project" value="InterPro"/>
</dbReference>
<feature type="binding site" evidence="10">
    <location>
        <begin position="204"/>
        <end position="207"/>
    </location>
    <ligand>
        <name>substrate</name>
    </ligand>
</feature>
<keyword evidence="3 10" id="KW-0479">Metal-binding</keyword>
<dbReference type="Pfam" id="PF01725">
    <property type="entry name" value="Ham1p_like"/>
    <property type="match status" value="1"/>
</dbReference>
<proteinExistence type="inferred from homology"/>
<dbReference type="GO" id="GO:0046872">
    <property type="term" value="F:metal ion binding"/>
    <property type="evidence" value="ECO:0007669"/>
    <property type="project" value="UniProtKB-KW"/>
</dbReference>
<feature type="binding site" evidence="10">
    <location>
        <begin position="232"/>
        <end position="233"/>
    </location>
    <ligand>
        <name>substrate</name>
    </ligand>
</feature>
<dbReference type="GO" id="GO:0000166">
    <property type="term" value="F:nucleotide binding"/>
    <property type="evidence" value="ECO:0007669"/>
    <property type="project" value="UniProtKB-KW"/>
</dbReference>
<evidence type="ECO:0000313" key="13">
    <source>
        <dbReference type="Proteomes" id="UP000551327"/>
    </source>
</evidence>
<protein>
    <recommendedName>
        <fullName evidence="10">dITP/XTP pyrophosphatase</fullName>
        <ecNumber evidence="10">3.6.1.66</ecNumber>
    </recommendedName>
    <alternativeName>
        <fullName evidence="10">Non-canonical purine NTP pyrophosphatase</fullName>
    </alternativeName>
    <alternativeName>
        <fullName evidence="10">Non-standard purine NTP pyrophosphatase</fullName>
    </alternativeName>
    <alternativeName>
        <fullName evidence="10">Nucleoside-triphosphate diphosphatase</fullName>
    </alternativeName>
    <alternativeName>
        <fullName evidence="10">Nucleoside-triphosphate pyrophosphatase</fullName>
        <shortName evidence="10">NTPase</shortName>
    </alternativeName>
</protein>
<comment type="cofactor">
    <cofactor evidence="10">
        <name>Mg(2+)</name>
        <dbReference type="ChEBI" id="CHEBI:18420"/>
    </cofactor>
    <text evidence="10">Binds 1 Mg(2+) ion per subunit.</text>
</comment>
<evidence type="ECO:0000256" key="9">
    <source>
        <dbReference type="ARBA" id="ARBA00052017"/>
    </source>
</evidence>
<comment type="function">
    <text evidence="10">Pyrophosphatase that catalyzes the hydrolysis of nucleoside triphosphates to their monophosphate derivatives, with a high preference for the non-canonical purine nucleotides XTP (xanthosine triphosphate), dITP (deoxyinosine triphosphate) and ITP. Seems to function as a house-cleaning enzyme that removes non-canonical purine nucleotides from the nucleotide pool, thus preventing their incorporation into DNA/RNA and avoiding chromosomal lesions.</text>
</comment>
<comment type="similarity">
    <text evidence="1 10 11">Belongs to the HAM1 NTPase family.</text>
</comment>
<dbReference type="InterPro" id="IPR002637">
    <property type="entry name" value="RdgB/HAM1"/>
</dbReference>
<dbReference type="InterPro" id="IPR020922">
    <property type="entry name" value="dITP/XTP_pyrophosphatase"/>
</dbReference>
<evidence type="ECO:0000256" key="3">
    <source>
        <dbReference type="ARBA" id="ARBA00022723"/>
    </source>
</evidence>
<dbReference type="GO" id="GO:0036222">
    <property type="term" value="F:XTP diphosphatase activity"/>
    <property type="evidence" value="ECO:0007669"/>
    <property type="project" value="UniProtKB-UniRule"/>
</dbReference>
<evidence type="ECO:0000256" key="10">
    <source>
        <dbReference type="HAMAP-Rule" id="MF_01405"/>
    </source>
</evidence>
<dbReference type="Gene3D" id="3.90.950.10">
    <property type="match status" value="1"/>
</dbReference>
<evidence type="ECO:0000256" key="11">
    <source>
        <dbReference type="RuleBase" id="RU003781"/>
    </source>
</evidence>
<evidence type="ECO:0000256" key="8">
    <source>
        <dbReference type="ARBA" id="ARBA00051875"/>
    </source>
</evidence>
<sequence>MTRRACSACCVLPGSAANGSSRLRPRPWRGPRADPVPRLAGKLVIATHNAGKLREISALLAPYGVECVSAGDLGLPEPAETGTSFVENALIKARAAAEASGLPALADDSGLCVVALDGRPGVYTADWAERQWFEGVPGKDWQGRDWYMAMGKVEGLLAEQGPAVDRSGWFACVLAIAWPDGASAVYEGRVDGTLTWPPRGALGFGYDPVFVPLGRSETFAEIDPAEKHRISHRADAFAKLVAEQFPA</sequence>
<keyword evidence="13" id="KW-1185">Reference proteome</keyword>